<keyword evidence="5" id="KW-1185">Reference proteome</keyword>
<sequence length="153" mass="16981">MTTTTAPGLLIGEAAQLAGLSVDTLRYYDRAGLLGPLHRDTGGRRVFDPGALGVLDVVLRLRRSGMPVEDVRRFAELLREGDARREGRLRLLREHRDRVRDHLDALRSDLAVVEWKIAAYEAAEAGRPEPEPPAGWPDRRAELGALLDGQERA</sequence>
<dbReference type="InterPro" id="IPR047057">
    <property type="entry name" value="MerR_fam"/>
</dbReference>
<feature type="region of interest" description="Disordered" evidence="2">
    <location>
        <begin position="123"/>
        <end position="153"/>
    </location>
</feature>
<keyword evidence="1 4" id="KW-0238">DNA-binding</keyword>
<gene>
    <name evidence="4" type="ORF">SAMN05421756_102178</name>
</gene>
<dbReference type="PANTHER" id="PTHR30204:SF98">
    <property type="entry name" value="HTH-TYPE TRANSCRIPTIONAL REGULATOR ADHR"/>
    <property type="match status" value="1"/>
</dbReference>
<dbReference type="PANTHER" id="PTHR30204">
    <property type="entry name" value="REDOX-CYCLING DRUG-SENSING TRANSCRIPTIONAL ACTIVATOR SOXR"/>
    <property type="match status" value="1"/>
</dbReference>
<accession>A0A1H9CE71</accession>
<dbReference type="AlphaFoldDB" id="A0A1H9CE71"/>
<dbReference type="InterPro" id="IPR000551">
    <property type="entry name" value="MerR-type_HTH_dom"/>
</dbReference>
<dbReference type="Gene3D" id="1.10.1660.10">
    <property type="match status" value="1"/>
</dbReference>
<dbReference type="PRINTS" id="PR00040">
    <property type="entry name" value="HTHMERR"/>
</dbReference>
<dbReference type="SMART" id="SM00422">
    <property type="entry name" value="HTH_MERR"/>
    <property type="match status" value="1"/>
</dbReference>
<dbReference type="Pfam" id="PF00376">
    <property type="entry name" value="MerR"/>
    <property type="match status" value="1"/>
</dbReference>
<name>A0A1H9CE71_9ACTN</name>
<evidence type="ECO:0000313" key="5">
    <source>
        <dbReference type="Proteomes" id="UP000198504"/>
    </source>
</evidence>
<evidence type="ECO:0000256" key="2">
    <source>
        <dbReference type="SAM" id="MobiDB-lite"/>
    </source>
</evidence>
<dbReference type="PROSITE" id="PS00552">
    <property type="entry name" value="HTH_MERR_1"/>
    <property type="match status" value="1"/>
</dbReference>
<dbReference type="GO" id="GO:0003700">
    <property type="term" value="F:DNA-binding transcription factor activity"/>
    <property type="evidence" value="ECO:0007669"/>
    <property type="project" value="InterPro"/>
</dbReference>
<evidence type="ECO:0000259" key="3">
    <source>
        <dbReference type="PROSITE" id="PS50937"/>
    </source>
</evidence>
<feature type="domain" description="HTH merR-type" evidence="3">
    <location>
        <begin position="8"/>
        <end position="77"/>
    </location>
</feature>
<dbReference type="RefSeq" id="WP_091178096.1">
    <property type="nucleotide sequence ID" value="NZ_FOFA01000002.1"/>
</dbReference>
<proteinExistence type="predicted"/>
<dbReference type="Proteomes" id="UP000198504">
    <property type="component" value="Unassembled WGS sequence"/>
</dbReference>
<dbReference type="GO" id="GO:0003677">
    <property type="term" value="F:DNA binding"/>
    <property type="evidence" value="ECO:0007669"/>
    <property type="project" value="UniProtKB-KW"/>
</dbReference>
<organism evidence="4 5">
    <name type="scientific">Microlunatus flavus</name>
    <dbReference type="NCBI Taxonomy" id="1036181"/>
    <lineage>
        <taxon>Bacteria</taxon>
        <taxon>Bacillati</taxon>
        <taxon>Actinomycetota</taxon>
        <taxon>Actinomycetes</taxon>
        <taxon>Propionibacteriales</taxon>
        <taxon>Propionibacteriaceae</taxon>
        <taxon>Microlunatus</taxon>
    </lineage>
</organism>
<dbReference type="EMBL" id="FOFA01000002">
    <property type="protein sequence ID" value="SEP99530.1"/>
    <property type="molecule type" value="Genomic_DNA"/>
</dbReference>
<dbReference type="PROSITE" id="PS50937">
    <property type="entry name" value="HTH_MERR_2"/>
    <property type="match status" value="1"/>
</dbReference>
<reference evidence="5" key="1">
    <citation type="submission" date="2016-10" db="EMBL/GenBank/DDBJ databases">
        <authorList>
            <person name="Varghese N."/>
            <person name="Submissions S."/>
        </authorList>
    </citation>
    <scope>NUCLEOTIDE SEQUENCE [LARGE SCALE GENOMIC DNA]</scope>
    <source>
        <strain evidence="5">CGMCC 4.6856</strain>
    </source>
</reference>
<protein>
    <submittedName>
        <fullName evidence="4">DNA-binding transcriptional regulator, MerR family</fullName>
    </submittedName>
</protein>
<dbReference type="STRING" id="1036181.SAMN05421756_102178"/>
<dbReference type="CDD" id="cd01109">
    <property type="entry name" value="HTH_YyaN"/>
    <property type="match status" value="1"/>
</dbReference>
<dbReference type="OrthoDB" id="9802944at2"/>
<dbReference type="InterPro" id="IPR009061">
    <property type="entry name" value="DNA-bd_dom_put_sf"/>
</dbReference>
<dbReference type="SUPFAM" id="SSF46955">
    <property type="entry name" value="Putative DNA-binding domain"/>
    <property type="match status" value="1"/>
</dbReference>
<evidence type="ECO:0000313" key="4">
    <source>
        <dbReference type="EMBL" id="SEP99530.1"/>
    </source>
</evidence>
<evidence type="ECO:0000256" key="1">
    <source>
        <dbReference type="ARBA" id="ARBA00023125"/>
    </source>
</evidence>